<evidence type="ECO:0000313" key="2">
    <source>
        <dbReference type="Proteomes" id="UP001319104"/>
    </source>
</evidence>
<name>A0AAP2G522_9BACT</name>
<proteinExistence type="predicted"/>
<accession>A0AAP2G522</accession>
<protein>
    <submittedName>
        <fullName evidence="1">DUF4230 domain-containing protein</fullName>
    </submittedName>
</protein>
<comment type="caution">
    <text evidence="1">The sequence shown here is derived from an EMBL/GenBank/DDBJ whole genome shotgun (WGS) entry which is preliminary data.</text>
</comment>
<dbReference type="EMBL" id="JAHCMY010000008">
    <property type="protein sequence ID" value="MBS9525095.1"/>
    <property type="molecule type" value="Genomic_DNA"/>
</dbReference>
<keyword evidence="2" id="KW-1185">Reference proteome</keyword>
<organism evidence="1 2">
    <name type="scientific">Litoribacter ruber</name>
    <dbReference type="NCBI Taxonomy" id="702568"/>
    <lineage>
        <taxon>Bacteria</taxon>
        <taxon>Pseudomonadati</taxon>
        <taxon>Bacteroidota</taxon>
        <taxon>Cytophagia</taxon>
        <taxon>Cytophagales</taxon>
        <taxon>Cyclobacteriaceae</taxon>
        <taxon>Litoribacter</taxon>
    </lineage>
</organism>
<dbReference type="Pfam" id="PF14014">
    <property type="entry name" value="DUF4230"/>
    <property type="match status" value="1"/>
</dbReference>
<dbReference type="RefSeq" id="WP_213945957.1">
    <property type="nucleotide sequence ID" value="NZ_JAHCMY010000008.1"/>
</dbReference>
<reference evidence="1 2" key="1">
    <citation type="submission" date="2021-05" db="EMBL/GenBank/DDBJ databases">
        <authorList>
            <person name="Zhang Z.D."/>
            <person name="Osman G."/>
        </authorList>
    </citation>
    <scope>NUCLEOTIDE SEQUENCE [LARGE SCALE GENOMIC DNA]</scope>
    <source>
        <strain evidence="1 2">KCTC 32217</strain>
    </source>
</reference>
<dbReference type="Proteomes" id="UP001319104">
    <property type="component" value="Unassembled WGS sequence"/>
</dbReference>
<dbReference type="AlphaFoldDB" id="A0AAP2G522"/>
<sequence length="205" mass="24113">MIRFLLGIVVTLIIGLGVLFFINKNEKQEQTEINSSMIQEQIKNVGKLVVVEGHFSQVMDYKNTRQNFFRIFPSNKKVLVVVNAKVTVEYDLSQLQTHIDEENRMVYLNYIPDANINIYPDLEYYDVTQDYWNPLKAEDLNKIRKTVDNVIHDKIDKSDLKKRAHQNLISELQKIYILTNSMGWTLVYDEQPVESPDMLMNIRLR</sequence>
<evidence type="ECO:0000313" key="1">
    <source>
        <dbReference type="EMBL" id="MBS9525095.1"/>
    </source>
</evidence>
<gene>
    <name evidence="1" type="ORF">KI659_13830</name>
</gene>
<dbReference type="InterPro" id="IPR025324">
    <property type="entry name" value="DUF4230"/>
</dbReference>